<dbReference type="EC" id="2.3.-.-" evidence="2"/>
<name>A0ABW7RAK0_9ACTN</name>
<evidence type="ECO:0000313" key="3">
    <source>
        <dbReference type="Proteomes" id="UP001610990"/>
    </source>
</evidence>
<sequence length="173" mass="19366">MTPTLRTDRLLLEPYVPADEDGFVAFFMDARVSRWMGDGPWPEADYRATFARIFDHAYASDGFDVWVVRQDGRLVGHAEIKPAKVVEGHELIYALAPEMWGRGLGTELARAVVAHGFGTLNLEQVHATVAEPNTASLTVLRRLGFRHLRDIAEDDGTITRVLSCDRSEQQART</sequence>
<dbReference type="GO" id="GO:0016746">
    <property type="term" value="F:acyltransferase activity"/>
    <property type="evidence" value="ECO:0007669"/>
    <property type="project" value="UniProtKB-KW"/>
</dbReference>
<proteinExistence type="predicted"/>
<dbReference type="SUPFAM" id="SSF55729">
    <property type="entry name" value="Acyl-CoA N-acyltransferases (Nat)"/>
    <property type="match status" value="1"/>
</dbReference>
<keyword evidence="3" id="KW-1185">Reference proteome</keyword>
<dbReference type="PROSITE" id="PS51186">
    <property type="entry name" value="GNAT"/>
    <property type="match status" value="1"/>
</dbReference>
<keyword evidence="2" id="KW-0808">Transferase</keyword>
<dbReference type="InterPro" id="IPR051531">
    <property type="entry name" value="N-acetyltransferase"/>
</dbReference>
<reference evidence="2 3" key="1">
    <citation type="submission" date="2024-10" db="EMBL/GenBank/DDBJ databases">
        <title>The Natural Products Discovery Center: Release of the First 8490 Sequenced Strains for Exploring Actinobacteria Biosynthetic Diversity.</title>
        <authorList>
            <person name="Kalkreuter E."/>
            <person name="Kautsar S.A."/>
            <person name="Yang D."/>
            <person name="Bader C.D."/>
            <person name="Teijaro C.N."/>
            <person name="Fluegel L."/>
            <person name="Davis C.M."/>
            <person name="Simpson J.R."/>
            <person name="Lauterbach L."/>
            <person name="Steele A.D."/>
            <person name="Gui C."/>
            <person name="Meng S."/>
            <person name="Li G."/>
            <person name="Viehrig K."/>
            <person name="Ye F."/>
            <person name="Su P."/>
            <person name="Kiefer A.F."/>
            <person name="Nichols A."/>
            <person name="Cepeda A.J."/>
            <person name="Yan W."/>
            <person name="Fan B."/>
            <person name="Jiang Y."/>
            <person name="Adhikari A."/>
            <person name="Zheng C.-J."/>
            <person name="Schuster L."/>
            <person name="Cowan T.M."/>
            <person name="Smanski M.J."/>
            <person name="Chevrette M.G."/>
            <person name="De Carvalho L.P.S."/>
            <person name="Shen B."/>
        </authorList>
    </citation>
    <scope>NUCLEOTIDE SEQUENCE [LARGE SCALE GENOMIC DNA]</scope>
    <source>
        <strain evidence="2 3">NPDC018013</strain>
    </source>
</reference>
<organism evidence="2 3">
    <name type="scientific">Streptomyces celluloflavus</name>
    <dbReference type="NCBI Taxonomy" id="58344"/>
    <lineage>
        <taxon>Bacteria</taxon>
        <taxon>Bacillati</taxon>
        <taxon>Actinomycetota</taxon>
        <taxon>Actinomycetes</taxon>
        <taxon>Kitasatosporales</taxon>
        <taxon>Streptomycetaceae</taxon>
        <taxon>Streptomyces</taxon>
    </lineage>
</organism>
<dbReference type="Pfam" id="PF13302">
    <property type="entry name" value="Acetyltransf_3"/>
    <property type="match status" value="1"/>
</dbReference>
<dbReference type="InterPro" id="IPR016181">
    <property type="entry name" value="Acyl_CoA_acyltransferase"/>
</dbReference>
<dbReference type="EMBL" id="JBIRGH010000006">
    <property type="protein sequence ID" value="MFH8585061.1"/>
    <property type="molecule type" value="Genomic_DNA"/>
</dbReference>
<dbReference type="Proteomes" id="UP001610990">
    <property type="component" value="Unassembled WGS sequence"/>
</dbReference>
<dbReference type="InterPro" id="IPR000182">
    <property type="entry name" value="GNAT_dom"/>
</dbReference>
<dbReference type="Gene3D" id="3.40.630.30">
    <property type="match status" value="1"/>
</dbReference>
<keyword evidence="2" id="KW-0012">Acyltransferase</keyword>
<feature type="domain" description="N-acetyltransferase" evidence="1">
    <location>
        <begin position="10"/>
        <end position="165"/>
    </location>
</feature>
<accession>A0ABW7RAK0</accession>
<evidence type="ECO:0000259" key="1">
    <source>
        <dbReference type="PROSITE" id="PS51186"/>
    </source>
</evidence>
<protein>
    <submittedName>
        <fullName evidence="2">GNAT family N-acetyltransferase</fullName>
        <ecNumber evidence="2">2.3.-.-</ecNumber>
    </submittedName>
</protein>
<dbReference type="CDD" id="cd04301">
    <property type="entry name" value="NAT_SF"/>
    <property type="match status" value="1"/>
</dbReference>
<evidence type="ECO:0000313" key="2">
    <source>
        <dbReference type="EMBL" id="MFH8585061.1"/>
    </source>
</evidence>
<dbReference type="PANTHER" id="PTHR43792:SF1">
    <property type="entry name" value="N-ACETYLTRANSFERASE DOMAIN-CONTAINING PROTEIN"/>
    <property type="match status" value="1"/>
</dbReference>
<dbReference type="PANTHER" id="PTHR43792">
    <property type="entry name" value="GNAT FAMILY, PUTATIVE (AFU_ORTHOLOGUE AFUA_3G00765)-RELATED-RELATED"/>
    <property type="match status" value="1"/>
</dbReference>
<gene>
    <name evidence="2" type="ORF">ACH4GP_11760</name>
</gene>
<dbReference type="RefSeq" id="WP_367429162.1">
    <property type="nucleotide sequence ID" value="NZ_CP108413.1"/>
</dbReference>
<comment type="caution">
    <text evidence="2">The sequence shown here is derived from an EMBL/GenBank/DDBJ whole genome shotgun (WGS) entry which is preliminary data.</text>
</comment>